<dbReference type="HAMAP" id="MF_00222">
    <property type="entry name" value="Shikimate_DH_AroE"/>
    <property type="match status" value="1"/>
</dbReference>
<evidence type="ECO:0000256" key="1">
    <source>
        <dbReference type="ARBA" id="ARBA00004871"/>
    </source>
</evidence>
<dbReference type="AlphaFoldDB" id="A0A7Y8VQD0"/>
<feature type="binding site" evidence="8">
    <location>
        <position position="264"/>
    </location>
    <ligand>
        <name>NADP(+)</name>
        <dbReference type="ChEBI" id="CHEBI:58349"/>
    </ligand>
</feature>
<evidence type="ECO:0000256" key="3">
    <source>
        <dbReference type="ARBA" id="ARBA00023002"/>
    </source>
</evidence>
<dbReference type="EC" id="1.1.1.25" evidence="8"/>
<feature type="binding site" evidence="8">
    <location>
        <position position="115"/>
    </location>
    <ligand>
        <name>shikimate</name>
        <dbReference type="ChEBI" id="CHEBI:36208"/>
    </ligand>
</feature>
<comment type="caution">
    <text evidence="8">Lacks conserved residue(s) required for the propagation of feature annotation.</text>
</comment>
<dbReference type="CDD" id="cd01065">
    <property type="entry name" value="NAD_bind_Shikimate_DH"/>
    <property type="match status" value="1"/>
</dbReference>
<dbReference type="InterPro" id="IPR013708">
    <property type="entry name" value="Shikimate_DH-bd_N"/>
</dbReference>
<comment type="function">
    <text evidence="8">Involved in the biosynthesis of the chorismate, which leads to the biosynthesis of aromatic amino acids. Catalyzes the reversible NADPH linked reduction of 3-dehydroshikimate (DHSA) to yield shikimate (SA).</text>
</comment>
<dbReference type="PANTHER" id="PTHR21089:SF1">
    <property type="entry name" value="BIFUNCTIONAL 3-DEHYDROQUINATE DEHYDRATASE_SHIKIMATE DEHYDROGENASE, CHLOROPLASTIC"/>
    <property type="match status" value="1"/>
</dbReference>
<dbReference type="SUPFAM" id="SSF51735">
    <property type="entry name" value="NAD(P)-binding Rossmann-fold domains"/>
    <property type="match status" value="1"/>
</dbReference>
<dbReference type="RefSeq" id="WP_178978093.1">
    <property type="nucleotide sequence ID" value="NZ_JABXYR010000001.1"/>
</dbReference>
<name>A0A7Y8VQD0_9FIRM</name>
<dbReference type="InterPro" id="IPR036291">
    <property type="entry name" value="NAD(P)-bd_dom_sf"/>
</dbReference>
<evidence type="ECO:0000313" key="11">
    <source>
        <dbReference type="Proteomes" id="UP000526307"/>
    </source>
</evidence>
<protein>
    <recommendedName>
        <fullName evidence="8">Shikimate dehydrogenase (NADP(+))</fullName>
        <shortName evidence="8">SDH</shortName>
        <ecNumber evidence="8">1.1.1.25</ecNumber>
    </recommendedName>
</protein>
<comment type="caution">
    <text evidence="10">The sequence shown here is derived from an EMBL/GenBank/DDBJ whole genome shotgun (WGS) entry which is preliminary data.</text>
</comment>
<comment type="subunit">
    <text evidence="8">Homodimer.</text>
</comment>
<keyword evidence="8" id="KW-0521">NADP</keyword>
<evidence type="ECO:0000259" key="9">
    <source>
        <dbReference type="Pfam" id="PF08501"/>
    </source>
</evidence>
<dbReference type="FunFam" id="3.40.50.720:FF:000086">
    <property type="entry name" value="Quinate/shikimate dehydrogenase"/>
    <property type="match status" value="1"/>
</dbReference>
<evidence type="ECO:0000256" key="5">
    <source>
        <dbReference type="ARBA" id="ARBA00051639"/>
    </source>
</evidence>
<sequence length="295" mass="32563">MPNITGHTELVGLMAYPIRHTQSPVTHNLAYDKNGDDVIQLAFEVDNDTLEPAVESIRALKMLGSNISMPNKTVVHKYLDDVDEAAGLCGAINTVVNTRDENGNVTGKLKGYNTDGMGYWQAIKEEGIDFKGMRMVLVGTGGAATAIAVRGALDAIKELHVFNIRDKFYERGEEIVELINKETKCKAYMYDLADKGKLKTEMQAADIFCDATGVGMHPLEELSNIPDGSFFKEDLIVTDTVYAPRETVMMKQAKESGVKRVYNGMGMMLFQALIAIKLYTGKDTDVAYMKERLGI</sequence>
<gene>
    <name evidence="8" type="primary">aroE</name>
    <name evidence="10" type="ORF">HW270_01045</name>
</gene>
<reference evidence="10 11" key="1">
    <citation type="submission" date="2020-06" db="EMBL/GenBank/DDBJ databases">
        <title>Mogibacterium timidum strain W9173 genomic sequence.</title>
        <authorList>
            <person name="Wade W.G."/>
            <person name="Johnston C.D."/>
            <person name="Chen T."/>
            <person name="Dewhirst F.E."/>
        </authorList>
    </citation>
    <scope>NUCLEOTIDE SEQUENCE [LARGE SCALE GENOMIC DNA]</scope>
    <source>
        <strain evidence="10 11">W9173</strain>
    </source>
</reference>
<organism evidence="10 11">
    <name type="scientific">Mogibacterium timidum</name>
    <dbReference type="NCBI Taxonomy" id="35519"/>
    <lineage>
        <taxon>Bacteria</taxon>
        <taxon>Bacillati</taxon>
        <taxon>Bacillota</taxon>
        <taxon>Clostridia</taxon>
        <taxon>Peptostreptococcales</taxon>
        <taxon>Anaerovoracaceae</taxon>
        <taxon>Mogibacterium</taxon>
    </lineage>
</organism>
<comment type="catalytic activity">
    <reaction evidence="8">
        <text>shikimate + NADP(+) = 3-dehydroshikimate + NADPH + H(+)</text>
        <dbReference type="Rhea" id="RHEA:17737"/>
        <dbReference type="ChEBI" id="CHEBI:15378"/>
        <dbReference type="ChEBI" id="CHEBI:16630"/>
        <dbReference type="ChEBI" id="CHEBI:36208"/>
        <dbReference type="ChEBI" id="CHEBI:57783"/>
        <dbReference type="ChEBI" id="CHEBI:58349"/>
        <dbReference type="EC" id="1.1.1.25"/>
    </reaction>
</comment>
<feature type="binding site" evidence="8">
    <location>
        <position position="68"/>
    </location>
    <ligand>
        <name>shikimate</name>
        <dbReference type="ChEBI" id="CHEBI:36208"/>
    </ligand>
</feature>
<proteinExistence type="inferred from homology"/>
<accession>A0A7Y8VQD0</accession>
<evidence type="ECO:0000256" key="6">
    <source>
        <dbReference type="ARBA" id="ARBA00052329"/>
    </source>
</evidence>
<keyword evidence="2 8" id="KW-0028">Amino-acid biosynthesis</keyword>
<dbReference type="EMBL" id="JABXYR010000001">
    <property type="protein sequence ID" value="NWO22678.1"/>
    <property type="molecule type" value="Genomic_DNA"/>
</dbReference>
<dbReference type="GO" id="GO:0009073">
    <property type="term" value="P:aromatic amino acid family biosynthetic process"/>
    <property type="evidence" value="ECO:0007669"/>
    <property type="project" value="UniProtKB-KW"/>
</dbReference>
<feature type="domain" description="Shikimate dehydrogenase substrate binding N-terminal" evidence="9">
    <location>
        <begin position="13"/>
        <end position="95"/>
    </location>
</feature>
<dbReference type="Proteomes" id="UP000526307">
    <property type="component" value="Unassembled WGS sequence"/>
</dbReference>
<dbReference type="Gene3D" id="3.40.50.10860">
    <property type="entry name" value="Leucine Dehydrogenase, chain A, domain 1"/>
    <property type="match status" value="1"/>
</dbReference>
<feature type="binding site" evidence="8">
    <location>
        <position position="84"/>
    </location>
    <ligand>
        <name>NADP(+)</name>
        <dbReference type="ChEBI" id="CHEBI:58349"/>
    </ligand>
</feature>
<feature type="binding site" evidence="8">
    <location>
        <begin position="21"/>
        <end position="23"/>
    </location>
    <ligand>
        <name>shikimate</name>
        <dbReference type="ChEBI" id="CHEBI:36208"/>
    </ligand>
</feature>
<evidence type="ECO:0000256" key="2">
    <source>
        <dbReference type="ARBA" id="ARBA00022605"/>
    </source>
</evidence>
<dbReference type="GO" id="GO:0008652">
    <property type="term" value="P:amino acid biosynthetic process"/>
    <property type="evidence" value="ECO:0007669"/>
    <property type="project" value="UniProtKB-KW"/>
</dbReference>
<keyword evidence="11" id="KW-1185">Reference proteome</keyword>
<dbReference type="GO" id="GO:0019632">
    <property type="term" value="P:shikimate metabolic process"/>
    <property type="evidence" value="ECO:0007669"/>
    <property type="project" value="TreeGrafter"/>
</dbReference>
<dbReference type="Pfam" id="PF08501">
    <property type="entry name" value="Shikimate_dh_N"/>
    <property type="match status" value="1"/>
</dbReference>
<comment type="pathway">
    <text evidence="7">Aromatic compound metabolism; 3,4-dihydroxybenzoate biosynthesis; 3-dehydroquinate from D-quinate (NAD(+) route).</text>
</comment>
<dbReference type="InterPro" id="IPR022893">
    <property type="entry name" value="Shikimate_DH_fam"/>
</dbReference>
<dbReference type="GO" id="GO:0030266">
    <property type="term" value="F:quinate 3-dehydrogenase (NAD+) activity"/>
    <property type="evidence" value="ECO:0007669"/>
    <property type="project" value="UniProtKB-EC"/>
</dbReference>
<comment type="catalytic activity">
    <reaction evidence="6">
        <text>shikimate + NAD(+) = 3-dehydroshikimate + NADH + H(+)</text>
        <dbReference type="Rhea" id="RHEA:17741"/>
        <dbReference type="ChEBI" id="CHEBI:15378"/>
        <dbReference type="ChEBI" id="CHEBI:16630"/>
        <dbReference type="ChEBI" id="CHEBI:36208"/>
        <dbReference type="ChEBI" id="CHEBI:57540"/>
        <dbReference type="ChEBI" id="CHEBI:57945"/>
    </reaction>
</comment>
<feature type="binding site" evidence="8">
    <location>
        <position position="242"/>
    </location>
    <ligand>
        <name>shikimate</name>
        <dbReference type="ChEBI" id="CHEBI:36208"/>
    </ligand>
</feature>
<dbReference type="PANTHER" id="PTHR21089">
    <property type="entry name" value="SHIKIMATE DEHYDROGENASE"/>
    <property type="match status" value="1"/>
</dbReference>
<feature type="binding site" evidence="8">
    <location>
        <position position="240"/>
    </location>
    <ligand>
        <name>NADP(+)</name>
        <dbReference type="ChEBI" id="CHEBI:58349"/>
    </ligand>
</feature>
<evidence type="ECO:0000256" key="8">
    <source>
        <dbReference type="HAMAP-Rule" id="MF_00222"/>
    </source>
</evidence>
<evidence type="ECO:0000313" key="10">
    <source>
        <dbReference type="EMBL" id="NWO22678.1"/>
    </source>
</evidence>
<dbReference type="InterPro" id="IPR046346">
    <property type="entry name" value="Aminoacid_DH-like_N_sf"/>
</dbReference>
<feature type="binding site" evidence="8">
    <location>
        <position position="93"/>
    </location>
    <ligand>
        <name>shikimate</name>
        <dbReference type="ChEBI" id="CHEBI:36208"/>
    </ligand>
</feature>
<comment type="catalytic activity">
    <reaction evidence="5">
        <text>L-quinate + NAD(+) = 3-dehydroquinate + NADH + H(+)</text>
        <dbReference type="Rhea" id="RHEA:22364"/>
        <dbReference type="ChEBI" id="CHEBI:15378"/>
        <dbReference type="ChEBI" id="CHEBI:29751"/>
        <dbReference type="ChEBI" id="CHEBI:32364"/>
        <dbReference type="ChEBI" id="CHEBI:57540"/>
        <dbReference type="ChEBI" id="CHEBI:57945"/>
        <dbReference type="EC" id="1.1.1.24"/>
    </reaction>
</comment>
<feature type="active site" description="Proton acceptor" evidence="8">
    <location>
        <position position="72"/>
    </location>
</feature>
<comment type="similarity">
    <text evidence="8">Belongs to the shikimate dehydrogenase family.</text>
</comment>
<comment type="pathway">
    <text evidence="1 8">Metabolic intermediate biosynthesis; chorismate biosynthesis; chorismate from D-erythrose 4-phosphate and phosphoenolpyruvate: step 4/7.</text>
</comment>
<dbReference type="Gene3D" id="3.40.50.720">
    <property type="entry name" value="NAD(P)-binding Rossmann-like Domain"/>
    <property type="match status" value="1"/>
</dbReference>
<dbReference type="GO" id="GO:0004764">
    <property type="term" value="F:shikimate 3-dehydrogenase (NADP+) activity"/>
    <property type="evidence" value="ECO:0007669"/>
    <property type="project" value="UniProtKB-UniRule"/>
</dbReference>
<keyword evidence="4 8" id="KW-0057">Aromatic amino acid biosynthesis</keyword>
<feature type="binding site" evidence="8">
    <location>
        <position position="271"/>
    </location>
    <ligand>
        <name>shikimate</name>
        <dbReference type="ChEBI" id="CHEBI:36208"/>
    </ligand>
</feature>
<dbReference type="GO" id="GO:0009423">
    <property type="term" value="P:chorismate biosynthetic process"/>
    <property type="evidence" value="ECO:0007669"/>
    <property type="project" value="UniProtKB-UniRule"/>
</dbReference>
<evidence type="ECO:0000256" key="4">
    <source>
        <dbReference type="ARBA" id="ARBA00023141"/>
    </source>
</evidence>
<keyword evidence="3 8" id="KW-0560">Oxidoreductase</keyword>
<dbReference type="UniPathway" id="UPA00053">
    <property type="reaction ID" value="UER00087"/>
</dbReference>
<dbReference type="SUPFAM" id="SSF53223">
    <property type="entry name" value="Aminoacid dehydrogenase-like, N-terminal domain"/>
    <property type="match status" value="1"/>
</dbReference>
<evidence type="ECO:0000256" key="7">
    <source>
        <dbReference type="ARBA" id="ARBA00060613"/>
    </source>
</evidence>